<protein>
    <submittedName>
        <fullName evidence="4">Putative lipoprotein</fullName>
    </submittedName>
</protein>
<feature type="chain" id="PRO_5003128055" evidence="2">
    <location>
        <begin position="26"/>
        <end position="794"/>
    </location>
</feature>
<dbReference type="eggNOG" id="COG0406">
    <property type="taxonomic scope" value="Bacteria"/>
</dbReference>
<dbReference type="NCBIfam" id="TIGR02145">
    <property type="entry name" value="Fib_succ_major"/>
    <property type="match status" value="2"/>
</dbReference>
<dbReference type="AlphaFoldDB" id="D9SBU9"/>
<accession>D9SBU9</accession>
<feature type="signal peptide" evidence="2">
    <location>
        <begin position="1"/>
        <end position="25"/>
    </location>
</feature>
<feature type="domain" description="Fibrobacter succinogenes major paralogous" evidence="3">
    <location>
        <begin position="332"/>
        <end position="523"/>
    </location>
</feature>
<evidence type="ECO:0000256" key="2">
    <source>
        <dbReference type="SAM" id="SignalP"/>
    </source>
</evidence>
<dbReference type="PATRIC" id="fig|59374.8.peg.2006"/>
<feature type="region of interest" description="Disordered" evidence="1">
    <location>
        <begin position="774"/>
        <end position="794"/>
    </location>
</feature>
<reference evidence="5" key="1">
    <citation type="submission" date="2010-08" db="EMBL/GenBank/DDBJ databases">
        <title>Complete sequence of Fibrobacter succinogenes subsp. succinogenes S85.</title>
        <authorList>
            <person name="Durkin A.S."/>
            <person name="Nelson K.E."/>
            <person name="Morrison M."/>
            <person name="Forsberg C.W."/>
            <person name="Wilson D.B."/>
            <person name="Russell J.B."/>
            <person name="Cann I.K.O."/>
            <person name="Mackie R.I."/>
            <person name="White B.A."/>
        </authorList>
    </citation>
    <scope>NUCLEOTIDE SEQUENCE [LARGE SCALE GENOMIC DNA]</scope>
    <source>
        <strain evidence="5">ATCC 19169 / S85</strain>
    </source>
</reference>
<evidence type="ECO:0000256" key="1">
    <source>
        <dbReference type="SAM" id="MobiDB-lite"/>
    </source>
</evidence>
<dbReference type="EMBL" id="CP002158">
    <property type="protein sequence ID" value="ADL26392.1"/>
    <property type="molecule type" value="Genomic_DNA"/>
</dbReference>
<feature type="domain" description="Fibrobacter succinogenes major paralogous" evidence="3">
    <location>
        <begin position="584"/>
        <end position="775"/>
    </location>
</feature>
<dbReference type="HOGENOM" id="CLU_022413_0_0_0"/>
<organism evidence="4 5">
    <name type="scientific">Fibrobacter succinogenes (strain ATCC 19169 / S85)</name>
    <dbReference type="NCBI Taxonomy" id="59374"/>
    <lineage>
        <taxon>Bacteria</taxon>
        <taxon>Pseudomonadati</taxon>
        <taxon>Fibrobacterota</taxon>
        <taxon>Fibrobacteria</taxon>
        <taxon>Fibrobacterales</taxon>
        <taxon>Fibrobacteraceae</taxon>
        <taxon>Fibrobacter</taxon>
    </lineage>
</organism>
<dbReference type="Proteomes" id="UP000000517">
    <property type="component" value="Chromosome"/>
</dbReference>
<dbReference type="OrthoDB" id="9804929at2"/>
<dbReference type="RefSeq" id="WP_014546280.1">
    <property type="nucleotide sequence ID" value="NC_017448.1"/>
</dbReference>
<dbReference type="KEGG" id="fsc:FSU_2089"/>
<name>D9SBU9_FIBSS</name>
<dbReference type="InterPro" id="IPR011871">
    <property type="entry name" value="Fib_succ_major"/>
</dbReference>
<keyword evidence="2" id="KW-0732">Signal</keyword>
<dbReference type="STRING" id="59374.FSU_2089"/>
<proteinExistence type="predicted"/>
<evidence type="ECO:0000313" key="4">
    <source>
        <dbReference type="EMBL" id="ADL26392.1"/>
    </source>
</evidence>
<keyword evidence="4" id="KW-0449">Lipoprotein</keyword>
<sequence length="794" mass="87830">MLTKTMTKWNLLAALVFGTSFWACSGDKTAGTDEQSEGLYAIKNLDIAGISQKGPFVKGSAVTVQGINCKTMEFTDKVFEGEVKNNMGEFVVEKVNLSTTCAVVEVTGEYRSEMTGKKVSDKMTLRALTNLKDRTHVNVNLLTNLEYERVMYYVTEKGKTFDEAKELAEREVLAAFGMAGESAEFEDLDIFGTSDADATLLAISVLMQGDADVKTLAKRLDKFNDSFAESGKWNDDDTKKAITDWIANAVAKAVMDSIRKNMENWGFANEVPDFEKAIEEINVAQEIPEGWSWDVPKEARLNPNIKYDSIIDSRDKKVYKVVKIEVPDSNYSQVWMAENLNYADSVKTPSLKGGNWCYNNEEKNCKVGGRYYSWAAAIDSVALANDSKEPLVCGYGKKCGLDRAVQGICPDGWHLPSIYEWGLLSVALGSGGVAGEPLKALTGWDYAGTPDNNGTDLYGFAALPTGRKISATSWQKVGSDVYYWSATEYSADQGRYLNINNIYTNSYTYQNSKSYGQSVRCVKGDPSTAPVRPSSSSVDTNGWSWDVPKEARLNPKIKYDSMVDPRDKQVYKVVKIDVSDTNYSQVWMAENLNYADSVKTPSLKGRNWCYNNDEKNCNVGGRYYSWAAAIDSVALANDPKEPLDCGYGKTCGLNHSVQGICPDGWHLPTLREWSLLCEAIGDYSTCGKPLKALSGWDYAGTPNNNGTDKYGFASLPTGRRLSATSWEKVGSDVYYWSATEYSADDGRYFNINNIYTQTYTYQNSKSYGQSVRCVKGDPSTAPVRPSSSSSKSDE</sequence>
<dbReference type="eggNOG" id="COG4704">
    <property type="taxonomic scope" value="Bacteria"/>
</dbReference>
<gene>
    <name evidence="4" type="ordered locus">FSU_2089</name>
</gene>
<dbReference type="Pfam" id="PF09603">
    <property type="entry name" value="Fib_succ_major"/>
    <property type="match status" value="2"/>
</dbReference>
<evidence type="ECO:0000259" key="3">
    <source>
        <dbReference type="Pfam" id="PF09603"/>
    </source>
</evidence>
<evidence type="ECO:0000313" key="5">
    <source>
        <dbReference type="Proteomes" id="UP000000517"/>
    </source>
</evidence>